<proteinExistence type="predicted"/>
<evidence type="ECO:0000313" key="2">
    <source>
        <dbReference type="EMBL" id="KAJ4501865.1"/>
    </source>
</evidence>
<accession>A0ABQ8W327</accession>
<gene>
    <name evidence="2" type="ORF">C8R41DRAFT_913145</name>
</gene>
<feature type="compositionally biased region" description="Basic residues" evidence="1">
    <location>
        <begin position="572"/>
        <end position="582"/>
    </location>
</feature>
<sequence length="582" mass="62726">MNNQNMTPNKYSQLHQTLQGHLFYLGREGPLPEGCEWFTLDGKKRFCAPLSAGQDTPTSVPFEIVGRVGTNLNNTGLLGGWTPSGQYPPAGSRRSFQLGLPLSGVFRNEWIVAVTKLKELQTAGANNTRKVRYLFVHENVPPLDSLIKMGCKVFRDLDEGEASDELLFAAIPKDKRDNSDWTEIRQTQALAPFPLFGRNGEVIPIKRVRGIIAGATVRVSFGLRCWRFNPNEPFLFAVDIIRVDLLNTPQDVTGPQSIFPLTPPVTPQHSVQASNGGSGNSEGGHTPVYRTQPLFAFENVGSPQHDTSILGAIPYGSSPQTPTRGSPHYPVNYGSPTPGGMNTIASPYQGVIEQFPGSATSPRRILGPAFGTTHRLPTGERIPIEERDNQLSGSAHRFDNNSHGHMGEYATVYNPASEMNALSPLYNVDSRNGNEHQLYWYQNGFSNDSTGARGNDVTRPQGGTAERTGTYHNSGGSQLNLNTGGTGNDTSGLEAATGEGTLCNINTSGEHDNEAGAGVHLEGVATSNPAAGLLPTTPSGDSARDSVRSKVVKRGRKADEVDDDGEGDKGHKVVKKGKMRAE</sequence>
<protein>
    <submittedName>
        <fullName evidence="2">Uncharacterized protein</fullName>
    </submittedName>
</protein>
<dbReference type="Proteomes" id="UP001150217">
    <property type="component" value="Unassembled WGS sequence"/>
</dbReference>
<feature type="region of interest" description="Disordered" evidence="1">
    <location>
        <begin position="265"/>
        <end position="286"/>
    </location>
</feature>
<keyword evidence="3" id="KW-1185">Reference proteome</keyword>
<organism evidence="2 3">
    <name type="scientific">Lentinula lateritia</name>
    <dbReference type="NCBI Taxonomy" id="40482"/>
    <lineage>
        <taxon>Eukaryota</taxon>
        <taxon>Fungi</taxon>
        <taxon>Dikarya</taxon>
        <taxon>Basidiomycota</taxon>
        <taxon>Agaricomycotina</taxon>
        <taxon>Agaricomycetes</taxon>
        <taxon>Agaricomycetidae</taxon>
        <taxon>Agaricales</taxon>
        <taxon>Marasmiineae</taxon>
        <taxon>Omphalotaceae</taxon>
        <taxon>Lentinula</taxon>
    </lineage>
</organism>
<feature type="compositionally biased region" description="Polar residues" evidence="1">
    <location>
        <begin position="470"/>
        <end position="491"/>
    </location>
</feature>
<feature type="region of interest" description="Disordered" evidence="1">
    <location>
        <begin position="528"/>
        <end position="582"/>
    </location>
</feature>
<feature type="region of interest" description="Disordered" evidence="1">
    <location>
        <begin position="450"/>
        <end position="491"/>
    </location>
</feature>
<reference evidence="2" key="1">
    <citation type="submission" date="2022-08" db="EMBL/GenBank/DDBJ databases">
        <title>A Global Phylogenomic Analysis of the Shiitake Genus Lentinula.</title>
        <authorList>
            <consortium name="DOE Joint Genome Institute"/>
            <person name="Sierra-Patev S."/>
            <person name="Min B."/>
            <person name="Naranjo-Ortiz M."/>
            <person name="Looney B."/>
            <person name="Konkel Z."/>
            <person name="Slot J.C."/>
            <person name="Sakamoto Y."/>
            <person name="Steenwyk J.L."/>
            <person name="Rokas A."/>
            <person name="Carro J."/>
            <person name="Camarero S."/>
            <person name="Ferreira P."/>
            <person name="Molpeceres G."/>
            <person name="Ruiz-Duenas F.J."/>
            <person name="Serrano A."/>
            <person name="Henrissat B."/>
            <person name="Drula E."/>
            <person name="Hughes K.W."/>
            <person name="Mata J.L."/>
            <person name="Ishikawa N.K."/>
            <person name="Vargas-Isla R."/>
            <person name="Ushijima S."/>
            <person name="Smith C.A."/>
            <person name="Ahrendt S."/>
            <person name="Andreopoulos W."/>
            <person name="He G."/>
            <person name="Labutti K."/>
            <person name="Lipzen A."/>
            <person name="Ng V."/>
            <person name="Riley R."/>
            <person name="Sandor L."/>
            <person name="Barry K."/>
            <person name="Martinez A.T."/>
            <person name="Xiao Y."/>
            <person name="Gibbons J.G."/>
            <person name="Terashima K."/>
            <person name="Grigoriev I.V."/>
            <person name="Hibbett D.S."/>
        </authorList>
    </citation>
    <scope>NUCLEOTIDE SEQUENCE</scope>
    <source>
        <strain evidence="2">RHP3577 ss4</strain>
    </source>
</reference>
<evidence type="ECO:0000256" key="1">
    <source>
        <dbReference type="SAM" id="MobiDB-lite"/>
    </source>
</evidence>
<evidence type="ECO:0000313" key="3">
    <source>
        <dbReference type="Proteomes" id="UP001150217"/>
    </source>
</evidence>
<comment type="caution">
    <text evidence="2">The sequence shown here is derived from an EMBL/GenBank/DDBJ whole genome shotgun (WGS) entry which is preliminary data.</text>
</comment>
<dbReference type="EMBL" id="JANVFT010000001">
    <property type="protein sequence ID" value="KAJ4501865.1"/>
    <property type="molecule type" value="Genomic_DNA"/>
</dbReference>
<name>A0ABQ8W327_9AGAR</name>